<evidence type="ECO:0000313" key="3">
    <source>
        <dbReference type="Proteomes" id="UP001630127"/>
    </source>
</evidence>
<feature type="compositionally biased region" description="Basic and acidic residues" evidence="1">
    <location>
        <begin position="60"/>
        <end position="93"/>
    </location>
</feature>
<dbReference type="PANTHER" id="PTHR31973:SF191">
    <property type="entry name" value="OS05G0489400 PROTEIN"/>
    <property type="match status" value="1"/>
</dbReference>
<dbReference type="EMBL" id="JBJUIK010000010">
    <property type="protein sequence ID" value="KAL3515947.1"/>
    <property type="molecule type" value="Genomic_DNA"/>
</dbReference>
<evidence type="ECO:0008006" key="4">
    <source>
        <dbReference type="Google" id="ProtNLM"/>
    </source>
</evidence>
<dbReference type="Proteomes" id="UP001630127">
    <property type="component" value="Unassembled WGS sequence"/>
</dbReference>
<keyword evidence="3" id="KW-1185">Reference proteome</keyword>
<dbReference type="AlphaFoldDB" id="A0ABD2ZC54"/>
<gene>
    <name evidence="2" type="ORF">ACH5RR_022849</name>
</gene>
<accession>A0ABD2ZC54</accession>
<organism evidence="2 3">
    <name type="scientific">Cinchona calisaya</name>
    <dbReference type="NCBI Taxonomy" id="153742"/>
    <lineage>
        <taxon>Eukaryota</taxon>
        <taxon>Viridiplantae</taxon>
        <taxon>Streptophyta</taxon>
        <taxon>Embryophyta</taxon>
        <taxon>Tracheophyta</taxon>
        <taxon>Spermatophyta</taxon>
        <taxon>Magnoliopsida</taxon>
        <taxon>eudicotyledons</taxon>
        <taxon>Gunneridae</taxon>
        <taxon>Pentapetalae</taxon>
        <taxon>asterids</taxon>
        <taxon>lamiids</taxon>
        <taxon>Gentianales</taxon>
        <taxon>Rubiaceae</taxon>
        <taxon>Cinchonoideae</taxon>
        <taxon>Cinchoneae</taxon>
        <taxon>Cinchona</taxon>
    </lineage>
</organism>
<comment type="caution">
    <text evidence="2">The sequence shown here is derived from an EMBL/GenBank/DDBJ whole genome shotgun (WGS) entry which is preliminary data.</text>
</comment>
<evidence type="ECO:0000313" key="2">
    <source>
        <dbReference type="EMBL" id="KAL3515947.1"/>
    </source>
</evidence>
<protein>
    <recommendedName>
        <fullName evidence="4">Transposase MuDR plant domain-containing protein</fullName>
    </recommendedName>
</protein>
<dbReference type="PANTHER" id="PTHR31973">
    <property type="entry name" value="POLYPROTEIN, PUTATIVE-RELATED"/>
    <property type="match status" value="1"/>
</dbReference>
<reference evidence="2 3" key="1">
    <citation type="submission" date="2024-11" db="EMBL/GenBank/DDBJ databases">
        <title>A near-complete genome assembly of Cinchona calisaya.</title>
        <authorList>
            <person name="Lian D.C."/>
            <person name="Zhao X.W."/>
            <person name="Wei L."/>
        </authorList>
    </citation>
    <scope>NUCLEOTIDE SEQUENCE [LARGE SCALE GENOMIC DNA]</scope>
    <source>
        <tissue evidence="2">Nenye</tissue>
    </source>
</reference>
<sequence length="481" mass="55558">MVEGLGHSKDNTMMYYYVEPISDLCNGLRDLQTGENVRKFLQWDENYKVMEVYCDHRNNESLKDNESHKSSGNCKEVEEPPKVDNKHDARDEANYSLDPVDVQNMNFGPNKAQDGAGDNVDGDRVTIDEDESSVEREFVGYSNYYNDDHFGEHNIGQQQEEEDEKDEDPFVEGQAKCELGSDLSSSDEDSSGVRVKYTNSRAIFDMTDQFRVGKKFSSKKFKKTEDNYSIVYGKPLHLYANDSSRLRAKCEDPCNWYVYASKVKVIGSQDYFVKTLNDENTNCNHCWDNKLDEDYKCEIRRDKAYKTIRIAVNAIKGSVEEQYKLIWRYGEELNATHLDSTITVHYLPFREAGNPKFKIFYCSLGALKRDFMTRCRPLIGLDSCNTKGAYPGQLLVALGIDPNDGWWPIAWLVVEKETGPNDGWWPIACKYKQIGRNVATCKLVTDQQQQEGDVHQQQHQKNNSRWRTMVFTSWNRNNISR</sequence>
<evidence type="ECO:0000256" key="1">
    <source>
        <dbReference type="SAM" id="MobiDB-lite"/>
    </source>
</evidence>
<name>A0ABD2ZC54_9GENT</name>
<feature type="region of interest" description="Disordered" evidence="1">
    <location>
        <begin position="60"/>
        <end position="124"/>
    </location>
</feature>
<proteinExistence type="predicted"/>